<feature type="compositionally biased region" description="Gly residues" evidence="6">
    <location>
        <begin position="288"/>
        <end position="304"/>
    </location>
</feature>
<evidence type="ECO:0000256" key="5">
    <source>
        <dbReference type="ARBA" id="ARBA00038359"/>
    </source>
</evidence>
<feature type="transmembrane region" description="Helical" evidence="7">
    <location>
        <begin position="14"/>
        <end position="35"/>
    </location>
</feature>
<feature type="transmembrane region" description="Helical" evidence="7">
    <location>
        <begin position="129"/>
        <end position="151"/>
    </location>
</feature>
<organism evidence="9 10">
    <name type="scientific">Aspergillus ibericus CBS 121593</name>
    <dbReference type="NCBI Taxonomy" id="1448316"/>
    <lineage>
        <taxon>Eukaryota</taxon>
        <taxon>Fungi</taxon>
        <taxon>Dikarya</taxon>
        <taxon>Ascomycota</taxon>
        <taxon>Pezizomycotina</taxon>
        <taxon>Eurotiomycetes</taxon>
        <taxon>Eurotiomycetidae</taxon>
        <taxon>Eurotiales</taxon>
        <taxon>Aspergillaceae</taxon>
        <taxon>Aspergillus</taxon>
        <taxon>Aspergillus subgen. Circumdati</taxon>
    </lineage>
</organism>
<evidence type="ECO:0000256" key="3">
    <source>
        <dbReference type="ARBA" id="ARBA00022989"/>
    </source>
</evidence>
<proteinExistence type="inferred from homology"/>
<dbReference type="RefSeq" id="XP_025570281.1">
    <property type="nucleotide sequence ID" value="XM_025718230.1"/>
</dbReference>
<sequence length="355" mass="38212">MSTELSAASRGPSIIAGNLTVAIIATVAVGLRVLARSLKSNTFGLDDWLIFLALPFGWGMAIATIIAVQHGLGQHLTYLEAEHPGELLIEGQAYWASEIIWTLSIPLIKSSILLLYIRIFGKVRHFRMTAYALGTFSVCWAIMVLLVIIFQCHPVEKAWAPATPGHCINSWLFFVIGSSMNCATDIAILVLPIPSVWRLHLSRMQRVSLVGIFLLGSLSCVFGLVRLGTMISERNSVDATWALANVAIWSTAEPCLGITAACLPTLRPLFAVVYGSLTTSGKSVTGSRGTGAGTGTGRQSGNFGGHDDFQPLSEATVDADIEALERDSVGSRTQVLVPMKGINVKTSTEWKVLTR</sequence>
<evidence type="ECO:0000256" key="7">
    <source>
        <dbReference type="SAM" id="Phobius"/>
    </source>
</evidence>
<comment type="similarity">
    <text evidence="5">Belongs to the SAT4 family.</text>
</comment>
<accession>A0A395GPJ8</accession>
<feature type="transmembrane region" description="Helical" evidence="7">
    <location>
        <begin position="171"/>
        <end position="197"/>
    </location>
</feature>
<dbReference type="PANTHER" id="PTHR33048:SF47">
    <property type="entry name" value="INTEGRAL MEMBRANE PROTEIN-RELATED"/>
    <property type="match status" value="1"/>
</dbReference>
<keyword evidence="2 7" id="KW-0812">Transmembrane</keyword>
<dbReference type="OrthoDB" id="10017208at2759"/>
<evidence type="ECO:0000259" key="8">
    <source>
        <dbReference type="Pfam" id="PF20684"/>
    </source>
</evidence>
<protein>
    <recommendedName>
        <fullName evidence="8">Rhodopsin domain-containing protein</fullName>
    </recommendedName>
</protein>
<dbReference type="VEuPathDB" id="FungiDB:BO80DRAFT_417794"/>
<evidence type="ECO:0000313" key="10">
    <source>
        <dbReference type="Proteomes" id="UP000249402"/>
    </source>
</evidence>
<dbReference type="STRING" id="1448316.A0A395GPJ8"/>
<evidence type="ECO:0000256" key="2">
    <source>
        <dbReference type="ARBA" id="ARBA00022692"/>
    </source>
</evidence>
<keyword evidence="3 7" id="KW-1133">Transmembrane helix</keyword>
<dbReference type="EMBL" id="KZ824482">
    <property type="protein sequence ID" value="RAK95953.1"/>
    <property type="molecule type" value="Genomic_DNA"/>
</dbReference>
<reference evidence="9 10" key="1">
    <citation type="submission" date="2018-02" db="EMBL/GenBank/DDBJ databases">
        <title>The genomes of Aspergillus section Nigri reveals drivers in fungal speciation.</title>
        <authorList>
            <consortium name="DOE Joint Genome Institute"/>
            <person name="Vesth T.C."/>
            <person name="Nybo J."/>
            <person name="Theobald S."/>
            <person name="Brandl J."/>
            <person name="Frisvad J.C."/>
            <person name="Nielsen K.F."/>
            <person name="Lyhne E.K."/>
            <person name="Kogle M.E."/>
            <person name="Kuo A."/>
            <person name="Riley R."/>
            <person name="Clum A."/>
            <person name="Nolan M."/>
            <person name="Lipzen A."/>
            <person name="Salamov A."/>
            <person name="Henrissat B."/>
            <person name="Wiebenga A."/>
            <person name="De vries R.P."/>
            <person name="Grigoriev I.V."/>
            <person name="Mortensen U.H."/>
            <person name="Andersen M.R."/>
            <person name="Baker S.E."/>
        </authorList>
    </citation>
    <scope>NUCLEOTIDE SEQUENCE [LARGE SCALE GENOMIC DNA]</scope>
    <source>
        <strain evidence="9 10">CBS 121593</strain>
    </source>
</reference>
<gene>
    <name evidence="9" type="ORF">BO80DRAFT_417794</name>
</gene>
<dbReference type="InterPro" id="IPR052337">
    <property type="entry name" value="SAT4-like"/>
</dbReference>
<dbReference type="GO" id="GO:0016020">
    <property type="term" value="C:membrane"/>
    <property type="evidence" value="ECO:0007669"/>
    <property type="project" value="UniProtKB-SubCell"/>
</dbReference>
<comment type="subcellular location">
    <subcellularLocation>
        <location evidence="1">Membrane</location>
        <topology evidence="1">Multi-pass membrane protein</topology>
    </subcellularLocation>
</comment>
<dbReference type="InterPro" id="IPR049326">
    <property type="entry name" value="Rhodopsin_dom_fungi"/>
</dbReference>
<evidence type="ECO:0000256" key="6">
    <source>
        <dbReference type="SAM" id="MobiDB-lite"/>
    </source>
</evidence>
<feature type="transmembrane region" description="Helical" evidence="7">
    <location>
        <begin position="47"/>
        <end position="72"/>
    </location>
</feature>
<evidence type="ECO:0000313" key="9">
    <source>
        <dbReference type="EMBL" id="RAK95953.1"/>
    </source>
</evidence>
<name>A0A395GPJ8_9EURO</name>
<dbReference type="Pfam" id="PF20684">
    <property type="entry name" value="Fung_rhodopsin"/>
    <property type="match status" value="1"/>
</dbReference>
<feature type="transmembrane region" description="Helical" evidence="7">
    <location>
        <begin position="209"/>
        <end position="228"/>
    </location>
</feature>
<dbReference type="AlphaFoldDB" id="A0A395GPJ8"/>
<dbReference type="GeneID" id="37223095"/>
<keyword evidence="4 7" id="KW-0472">Membrane</keyword>
<evidence type="ECO:0000256" key="4">
    <source>
        <dbReference type="ARBA" id="ARBA00023136"/>
    </source>
</evidence>
<dbReference type="PANTHER" id="PTHR33048">
    <property type="entry name" value="PTH11-LIKE INTEGRAL MEMBRANE PROTEIN (AFU_ORTHOLOGUE AFUA_5G11245)"/>
    <property type="match status" value="1"/>
</dbReference>
<evidence type="ECO:0000256" key="1">
    <source>
        <dbReference type="ARBA" id="ARBA00004141"/>
    </source>
</evidence>
<feature type="domain" description="Rhodopsin" evidence="8">
    <location>
        <begin position="31"/>
        <end position="271"/>
    </location>
</feature>
<dbReference type="Proteomes" id="UP000249402">
    <property type="component" value="Unassembled WGS sequence"/>
</dbReference>
<feature type="region of interest" description="Disordered" evidence="6">
    <location>
        <begin position="284"/>
        <end position="305"/>
    </location>
</feature>
<feature type="transmembrane region" description="Helical" evidence="7">
    <location>
        <begin position="92"/>
        <end position="117"/>
    </location>
</feature>
<keyword evidence="10" id="KW-1185">Reference proteome</keyword>